<gene>
    <name evidence="1" type="ORF">L202_07760</name>
</gene>
<dbReference type="GeneID" id="30159069"/>
<protein>
    <recommendedName>
        <fullName evidence="3">F-box domain-containing protein</fullName>
    </recommendedName>
</protein>
<keyword evidence="2" id="KW-1185">Reference proteome</keyword>
<accession>A0A1E3HA54</accession>
<dbReference type="Proteomes" id="UP000094065">
    <property type="component" value="Unassembled WGS sequence"/>
</dbReference>
<dbReference type="RefSeq" id="XP_018989112.1">
    <property type="nucleotide sequence ID" value="XM_019142541.1"/>
</dbReference>
<dbReference type="OrthoDB" id="10322347at2759"/>
<comment type="caution">
    <text evidence="1">The sequence shown here is derived from an EMBL/GenBank/DDBJ whole genome shotgun (WGS) entry which is preliminary data.</text>
</comment>
<evidence type="ECO:0000313" key="2">
    <source>
        <dbReference type="Proteomes" id="UP000094065"/>
    </source>
</evidence>
<evidence type="ECO:0008006" key="3">
    <source>
        <dbReference type="Google" id="ProtNLM"/>
    </source>
</evidence>
<dbReference type="EMBL" id="AWGJ01000013">
    <property type="protein sequence ID" value="ODN73200.1"/>
    <property type="molecule type" value="Genomic_DNA"/>
</dbReference>
<name>A0A1E3HA54_9TREE</name>
<reference evidence="1 2" key="1">
    <citation type="submission" date="2016-06" db="EMBL/GenBank/DDBJ databases">
        <title>Evolution of pathogenesis and genome organization in the Tremellales.</title>
        <authorList>
            <person name="Cuomo C."/>
            <person name="Litvintseva A."/>
            <person name="Heitman J."/>
            <person name="Chen Y."/>
            <person name="Sun S."/>
            <person name="Springer D."/>
            <person name="Dromer F."/>
            <person name="Young S."/>
            <person name="Zeng Q."/>
            <person name="Chapman S."/>
            <person name="Gujja S."/>
            <person name="Saif S."/>
            <person name="Birren B."/>
        </authorList>
    </citation>
    <scope>NUCLEOTIDE SEQUENCE [LARGE SCALE GENOMIC DNA]</scope>
    <source>
        <strain evidence="1 2">CBS 6039</strain>
    </source>
</reference>
<evidence type="ECO:0000313" key="1">
    <source>
        <dbReference type="EMBL" id="ODN73200.1"/>
    </source>
</evidence>
<proteinExistence type="predicted"/>
<organism evidence="1 2">
    <name type="scientific">Cryptococcus amylolentus CBS 6039</name>
    <dbReference type="NCBI Taxonomy" id="1295533"/>
    <lineage>
        <taxon>Eukaryota</taxon>
        <taxon>Fungi</taxon>
        <taxon>Dikarya</taxon>
        <taxon>Basidiomycota</taxon>
        <taxon>Agaricomycotina</taxon>
        <taxon>Tremellomycetes</taxon>
        <taxon>Tremellales</taxon>
        <taxon>Cryptococcaceae</taxon>
        <taxon>Cryptococcus</taxon>
    </lineage>
</organism>
<dbReference type="AlphaFoldDB" id="A0A1E3HA54"/>
<sequence>MPLPRTRAITRESHGLLAGLPSLPAELIQMIFDYVLLFSQTDKSLAFRLMCTSKYLANTISPALYRHVSLNAKNASKFFYGLDGPLKRGENRRWWSGNLEGKSSAVRRAMWLSMVRRVEIQDLRAVKACVDASAIICKHNRESRRKALQSHREGYLFFGDCHPANEDEEAVLLLGSSLCKRLGSLSLTHIEQLALTGFVHEHTLCINLPPNYKYSPEYFRHLLRPVDRFRKSFVLLNYTGPEGACTLDPLIEGMLERVNGTAACYIRSFKLVLRRLQQDPEGIALGVAYSLAKCRILRRFAVLIENYTFKEGETSSSIEERMMTHFDNPWGTKGVARDLGTTFKVS</sequence>